<comment type="caution">
    <text evidence="2">The sequence shown here is derived from an EMBL/GenBank/DDBJ whole genome shotgun (WGS) entry which is preliminary data.</text>
</comment>
<keyword evidence="3" id="KW-1185">Reference proteome</keyword>
<feature type="non-terminal residue" evidence="2">
    <location>
        <position position="1"/>
    </location>
</feature>
<proteinExistence type="predicted"/>
<evidence type="ECO:0000313" key="2">
    <source>
        <dbReference type="EMBL" id="MBD2848692.1"/>
    </source>
</evidence>
<dbReference type="EMBL" id="JACXIZ010000104">
    <property type="protein sequence ID" value="MBD2848692.1"/>
    <property type="molecule type" value="Genomic_DNA"/>
</dbReference>
<sequence length="102" mass="11066">PSTAVAIRAILTGHRVEQQGYKACMGVLKLADRYSLVRVEAACTKALGYTPNPGFKHISTILKSGQDRAVDEQTATIEAETTTRPANPHGFTRGASYYGRKQ</sequence>
<reference evidence="2" key="1">
    <citation type="submission" date="2020-09" db="EMBL/GenBank/DDBJ databases">
        <title>A novel bacterium of genus Paenibacillus, isolated from South China Sea.</title>
        <authorList>
            <person name="Huang H."/>
            <person name="Mo K."/>
            <person name="Hu Y."/>
        </authorList>
    </citation>
    <scope>NUCLEOTIDE SEQUENCE</scope>
    <source>
        <strain evidence="2">IB182496</strain>
    </source>
</reference>
<gene>
    <name evidence="2" type="ORF">IDH44_26285</name>
</gene>
<name>A0A927BYH2_9BACL</name>
<dbReference type="AlphaFoldDB" id="A0A927BYH2"/>
<protein>
    <submittedName>
        <fullName evidence="2">IS21 family transposase</fullName>
    </submittedName>
</protein>
<evidence type="ECO:0000313" key="3">
    <source>
        <dbReference type="Proteomes" id="UP000621560"/>
    </source>
</evidence>
<organism evidence="2 3">
    <name type="scientific">Paenibacillus sabuli</name>
    <dbReference type="NCBI Taxonomy" id="2772509"/>
    <lineage>
        <taxon>Bacteria</taxon>
        <taxon>Bacillati</taxon>
        <taxon>Bacillota</taxon>
        <taxon>Bacilli</taxon>
        <taxon>Bacillales</taxon>
        <taxon>Paenibacillaceae</taxon>
        <taxon>Paenibacillus</taxon>
    </lineage>
</organism>
<feature type="region of interest" description="Disordered" evidence="1">
    <location>
        <begin position="78"/>
        <end position="102"/>
    </location>
</feature>
<evidence type="ECO:0000256" key="1">
    <source>
        <dbReference type="SAM" id="MobiDB-lite"/>
    </source>
</evidence>
<dbReference type="Proteomes" id="UP000621560">
    <property type="component" value="Unassembled WGS sequence"/>
</dbReference>
<accession>A0A927BYH2</accession>